<protein>
    <recommendedName>
        <fullName evidence="4">Glycosyltransferase RgtA/B/C/D-like domain-containing protein</fullName>
    </recommendedName>
</protein>
<keyword evidence="1" id="KW-0472">Membrane</keyword>
<evidence type="ECO:0000313" key="3">
    <source>
        <dbReference type="Proteomes" id="UP000635278"/>
    </source>
</evidence>
<proteinExistence type="predicted"/>
<dbReference type="Proteomes" id="UP000635278">
    <property type="component" value="Unassembled WGS sequence"/>
</dbReference>
<name>A0ABX0JSN2_9PROT</name>
<keyword evidence="3" id="KW-1185">Reference proteome</keyword>
<feature type="transmembrane region" description="Helical" evidence="1">
    <location>
        <begin position="373"/>
        <end position="391"/>
    </location>
</feature>
<feature type="transmembrane region" description="Helical" evidence="1">
    <location>
        <begin position="304"/>
        <end position="321"/>
    </location>
</feature>
<feature type="transmembrane region" description="Helical" evidence="1">
    <location>
        <begin position="185"/>
        <end position="201"/>
    </location>
</feature>
<comment type="caution">
    <text evidence="2">The sequence shown here is derived from an EMBL/GenBank/DDBJ whole genome shotgun (WGS) entry which is preliminary data.</text>
</comment>
<evidence type="ECO:0000256" key="1">
    <source>
        <dbReference type="SAM" id="Phobius"/>
    </source>
</evidence>
<reference evidence="2 3" key="1">
    <citation type="journal article" date="2020" name="Int. J. Syst. Evol. Microbiol.">
        <title>Novel acetic acid bacteria from cider fermentations: Acetobacter conturbans sp. nov. and Acetobacter fallax sp. nov.</title>
        <authorList>
            <person name="Sombolestani A.S."/>
            <person name="Cleenwerck I."/>
            <person name="Cnockaert M."/>
            <person name="Borremans W."/>
            <person name="Wieme A.D."/>
            <person name="De Vuyst L."/>
            <person name="Vandamme P."/>
        </authorList>
    </citation>
    <scope>NUCLEOTIDE SEQUENCE [LARGE SCALE GENOMIC DNA]</scope>
    <source>
        <strain evidence="2 3">LMG 30640</strain>
    </source>
</reference>
<accession>A0ABX0JSN2</accession>
<feature type="transmembrane region" description="Helical" evidence="1">
    <location>
        <begin position="84"/>
        <end position="113"/>
    </location>
</feature>
<feature type="transmembrane region" description="Helical" evidence="1">
    <location>
        <begin position="125"/>
        <end position="145"/>
    </location>
</feature>
<evidence type="ECO:0000313" key="2">
    <source>
        <dbReference type="EMBL" id="NHN86498.1"/>
    </source>
</evidence>
<feature type="transmembrane region" description="Helical" evidence="1">
    <location>
        <begin position="279"/>
        <end position="297"/>
    </location>
</feature>
<keyword evidence="1" id="KW-1133">Transmembrane helix</keyword>
<feature type="transmembrane region" description="Helical" evidence="1">
    <location>
        <begin position="235"/>
        <end position="259"/>
    </location>
</feature>
<feature type="transmembrane region" description="Helical" evidence="1">
    <location>
        <begin position="207"/>
        <end position="223"/>
    </location>
</feature>
<organism evidence="2 3">
    <name type="scientific">Acetobacter musti</name>
    <dbReference type="NCBI Taxonomy" id="864732"/>
    <lineage>
        <taxon>Bacteria</taxon>
        <taxon>Pseudomonadati</taxon>
        <taxon>Pseudomonadota</taxon>
        <taxon>Alphaproteobacteria</taxon>
        <taxon>Acetobacterales</taxon>
        <taxon>Acetobacteraceae</taxon>
        <taxon>Acetobacter</taxon>
    </lineage>
</organism>
<feature type="transmembrane region" description="Helical" evidence="1">
    <location>
        <begin position="157"/>
        <end position="173"/>
    </location>
</feature>
<evidence type="ECO:0008006" key="4">
    <source>
        <dbReference type="Google" id="ProtNLM"/>
    </source>
</evidence>
<feature type="transmembrane region" description="Helical" evidence="1">
    <location>
        <begin position="333"/>
        <end position="352"/>
    </location>
</feature>
<dbReference type="EMBL" id="WOTB01000036">
    <property type="protein sequence ID" value="NHN86498.1"/>
    <property type="molecule type" value="Genomic_DNA"/>
</dbReference>
<sequence>MSDGGMAAGGKPCGYGVMFRIAMAFVAISVLVLLAAPVLGLRARIPLDYNEGWNAYAAMRALGMGGGPLYPAPGGLIANNYPPLSFFVTGCLGWLLGDMIVAGRVIALVSLLASAGLAGAIARRCGACGWGALAAVLLPLLYVGAFSHDYVAMDDPQWSGIAIMLTAVLVFVSGPSDAAGRPVPGAARLVATAALMVLAGMVKHNVLSWPAAVTFWLGAGALTRRDGESWRRLCVWLVGGFGFAALAVGLCVLAFGPVFLTDLLHHPRVISPALVLGGARRTSEILSLGLVALTLAGSGARIRNGGLLAWAAFCSIVWSLIQRTGEGVTLNAWFEPLIVLSILTGVALSVAAGRRCVGRGAASARWVSRIGPAGLLGIALVPFLIGSWTLLPRGVRQVADLNRNVRAWNVFIDDVRREPGEVGCFMSSVCYWAGKDNLIDVFNYSEYVATGGDETAFRALLARPDLSGFVLPACFARHCTGRRDAEMRRQEALLVRITDDEQAGPLSPDGKLRLYRAVR</sequence>
<keyword evidence="1" id="KW-0812">Transmembrane</keyword>
<gene>
    <name evidence="2" type="ORF">GOB93_17930</name>
</gene>
<feature type="transmembrane region" description="Helical" evidence="1">
    <location>
        <begin position="20"/>
        <end position="41"/>
    </location>
</feature>